<evidence type="ECO:0000313" key="1">
    <source>
        <dbReference type="EMBL" id="HIX53758.1"/>
    </source>
</evidence>
<evidence type="ECO:0000313" key="2">
    <source>
        <dbReference type="Proteomes" id="UP000824156"/>
    </source>
</evidence>
<accession>A0A9D1W7R4</accession>
<name>A0A9D1W7R4_9SPHI</name>
<organism evidence="1 2">
    <name type="scientific">Candidatus Sphingobacterium stercoripullorum</name>
    <dbReference type="NCBI Taxonomy" id="2838759"/>
    <lineage>
        <taxon>Bacteria</taxon>
        <taxon>Pseudomonadati</taxon>
        <taxon>Bacteroidota</taxon>
        <taxon>Sphingobacteriia</taxon>
        <taxon>Sphingobacteriales</taxon>
        <taxon>Sphingobacteriaceae</taxon>
        <taxon>Sphingobacterium</taxon>
    </lineage>
</organism>
<reference evidence="1" key="2">
    <citation type="submission" date="2021-04" db="EMBL/GenBank/DDBJ databases">
        <authorList>
            <person name="Gilroy R."/>
        </authorList>
    </citation>
    <scope>NUCLEOTIDE SEQUENCE</scope>
    <source>
        <strain evidence="1">1719</strain>
    </source>
</reference>
<dbReference type="AlphaFoldDB" id="A0A9D1W7R4"/>
<comment type="caution">
    <text evidence="1">The sequence shown here is derived from an EMBL/GenBank/DDBJ whole genome shotgun (WGS) entry which is preliminary data.</text>
</comment>
<reference evidence="1" key="1">
    <citation type="journal article" date="2021" name="PeerJ">
        <title>Extensive microbial diversity within the chicken gut microbiome revealed by metagenomics and culture.</title>
        <authorList>
            <person name="Gilroy R."/>
            <person name="Ravi A."/>
            <person name="Getino M."/>
            <person name="Pursley I."/>
            <person name="Horton D.L."/>
            <person name="Alikhan N.F."/>
            <person name="Baker D."/>
            <person name="Gharbi K."/>
            <person name="Hall N."/>
            <person name="Watson M."/>
            <person name="Adriaenssens E.M."/>
            <person name="Foster-Nyarko E."/>
            <person name="Jarju S."/>
            <person name="Secka A."/>
            <person name="Antonio M."/>
            <person name="Oren A."/>
            <person name="Chaudhuri R.R."/>
            <person name="La Ragione R."/>
            <person name="Hildebrand F."/>
            <person name="Pallen M.J."/>
        </authorList>
    </citation>
    <scope>NUCLEOTIDE SEQUENCE</scope>
    <source>
        <strain evidence="1">1719</strain>
    </source>
</reference>
<evidence type="ECO:0008006" key="3">
    <source>
        <dbReference type="Google" id="ProtNLM"/>
    </source>
</evidence>
<protein>
    <recommendedName>
        <fullName evidence="3">DUF2116 family Zn-ribbon domain-containing protein</fullName>
    </recommendedName>
</protein>
<proteinExistence type="predicted"/>
<dbReference type="EMBL" id="DXEZ01000055">
    <property type="protein sequence ID" value="HIX53758.1"/>
    <property type="molecule type" value="Genomic_DNA"/>
</dbReference>
<sequence>MNNTPMRRCVNCKSMMLGRSDKKFCDDGCRSSYNNKRRASELASVRRINAVLFQNRRILKNNNPYGKAKVKKGKLLLEGFDFNYHTHLYITNKGHEYFFCYDYGYLQINQDEVLVVHRLE</sequence>
<gene>
    <name evidence="1" type="ORF">H9853_01930</name>
</gene>
<dbReference type="Proteomes" id="UP000824156">
    <property type="component" value="Unassembled WGS sequence"/>
</dbReference>